<keyword evidence="3" id="KW-1133">Transmembrane helix</keyword>
<name>A0A0F6SGM1_9BACT</name>
<protein>
    <recommendedName>
        <fullName evidence="5">Translocation and assembly module TamB C-terminal domain-containing protein</fullName>
    </recommendedName>
</protein>
<keyword evidence="2" id="KW-0812">Transmembrane</keyword>
<dbReference type="PANTHER" id="PTHR36985:SF1">
    <property type="entry name" value="TRANSLOCATION AND ASSEMBLY MODULE SUBUNIT TAMB"/>
    <property type="match status" value="1"/>
</dbReference>
<evidence type="ECO:0000256" key="4">
    <source>
        <dbReference type="ARBA" id="ARBA00023136"/>
    </source>
</evidence>
<dbReference type="GO" id="GO:0097347">
    <property type="term" value="C:TAM protein secretion complex"/>
    <property type="evidence" value="ECO:0007669"/>
    <property type="project" value="TreeGrafter"/>
</dbReference>
<dbReference type="STRING" id="927083.DB32_006083"/>
<gene>
    <name evidence="6" type="ORF">DB32_006083</name>
</gene>
<dbReference type="EMBL" id="CP011125">
    <property type="protein sequence ID" value="AKF08934.1"/>
    <property type="molecule type" value="Genomic_DNA"/>
</dbReference>
<evidence type="ECO:0000256" key="1">
    <source>
        <dbReference type="ARBA" id="ARBA00004167"/>
    </source>
</evidence>
<dbReference type="GO" id="GO:0009306">
    <property type="term" value="P:protein secretion"/>
    <property type="evidence" value="ECO:0007669"/>
    <property type="project" value="InterPro"/>
</dbReference>
<dbReference type="Pfam" id="PF04357">
    <property type="entry name" value="TamB"/>
    <property type="match status" value="1"/>
</dbReference>
<keyword evidence="4" id="KW-0472">Membrane</keyword>
<organism evidence="6 7">
    <name type="scientific">Sandaracinus amylolyticus</name>
    <dbReference type="NCBI Taxonomy" id="927083"/>
    <lineage>
        <taxon>Bacteria</taxon>
        <taxon>Pseudomonadati</taxon>
        <taxon>Myxococcota</taxon>
        <taxon>Polyangia</taxon>
        <taxon>Polyangiales</taxon>
        <taxon>Sandaracinaceae</taxon>
        <taxon>Sandaracinus</taxon>
    </lineage>
</organism>
<accession>A0A0F6SGM1</accession>
<evidence type="ECO:0000259" key="5">
    <source>
        <dbReference type="Pfam" id="PF04357"/>
    </source>
</evidence>
<evidence type="ECO:0000313" key="6">
    <source>
        <dbReference type="EMBL" id="AKF08934.1"/>
    </source>
</evidence>
<proteinExistence type="predicted"/>
<dbReference type="KEGG" id="samy:DB32_006083"/>
<dbReference type="PANTHER" id="PTHR36985">
    <property type="entry name" value="TRANSLOCATION AND ASSEMBLY MODULE SUBUNIT TAMB"/>
    <property type="match status" value="1"/>
</dbReference>
<keyword evidence="7" id="KW-1185">Reference proteome</keyword>
<evidence type="ECO:0000256" key="3">
    <source>
        <dbReference type="ARBA" id="ARBA00022989"/>
    </source>
</evidence>
<comment type="subcellular location">
    <subcellularLocation>
        <location evidence="1">Membrane</location>
        <topology evidence="1">Single-pass membrane protein</topology>
    </subcellularLocation>
</comment>
<sequence>MVLAVFAIGIPVTAALTIRSSEAHTRLRALLIDTIRQELGMSASLGPVQLQLSPFAIVARDISLADPVYGRVADAARIAVRPSVGALLRGQVDLEAIELDGASVHLVIRDGQLRNLPRIEGGGGGGEMTLPFGELVIRDAALTVDAEPIASGALHVDEITVRGERGGVIDVTVVDGTGSITREGTEHALERLEGHVEIASDALRVQELAVALGPLRAEIGEGYVPLPPPDPRVEGARGYVGQIAVDYELEHLASLALPITLPAMWGHAAIRARLSHDGAHGQRATGTVRLDHGRITEFGIGDVAQIAFEATPQQVRITSGEVQVVGGGGTLTLGGTLGLTEELPLDVTAELHAFSFAHLMDQLSVSQNSIVEWIFEGSMVLRGSLRDLDLSGPVDLRTHDFTVSANAYHERPLRTVIAIPRGHFRGEWSIRDDAIRFTDLVADLPHSRLYADVLLGFRNELRVSARADPADLRDVSPLTRFQLAGIGTATCEIDGFYQAPRVTGHVRIQDFVFDSFRLGNVDSDAVLDSDGMGVTFPHIVAVKNESRYEGHDVYLDFHRDAFRMSGRLALERMELADFYHVFGFEADERFTPYQGVAHGEAEIDYTNGYPGDSPSGTLHVGMRLALSSMTVDEYRFDRGQLEGRFRWLDWSRGISGAELLIDHASLHKGEGTVALQGTMDVGGALRMTAAADALALSEIEGIGDRFPGLDGVASATAQVGGTPDAMRIDLDVGLTNVVYAGRAIGDARAYVRQTHQDDAWIQDALAWEGRPPEHEDCALARTGLARANWPNDPPLRTVDGLQPRLSRASAFVICGTALDGRLTVDLAVGRTQQYPLRGRIALDGLDLAAFMPAPSPGAPASRGKISAELVLEDGGLRDLSTLAGQLEVSDLELARGDVAFTNRGPLLFSLKNGVASVDRARLVGPDSRIRVRGQYALPVPGDDGGLALQMDARVDLGLLARVTPAVTEADGDIVARLAISGPISDPEIYGDARLEDGSLRAAALPTPVEGLDAHVTFSARSIQIDELRARLAGGTIRGNGEAQLADGRLSRWNVRVHGEGLELAPAEGMDLALSADVEVGWTRGERLPTARGELRVGRLAFTRNIDLGTTLGELSRTQRAETERYDPDADRVALDLRIVDEQPFVVRNNLVEAELAIDDTQRPFRIVGTDQRFGVLGSMQFTRGRIFFRNAVFDLRAGYLSFDDETQIDPTFQLGAVTEVRRSGDLTAARWRILLDARGSMGSFEIATSSDPDLPQEDILMLLAVGMTRGEFEQLQTGDVTSTVALEALTQITGVDREVRRAVPLIDDFRITSAYSLRSGRTEPQISVGKRIADRVRLSATTGVGAGDARDFRALVDVQLDDTTGVQCSYDNFTQGSATSFGNVGCDLRWRLEFE</sequence>
<evidence type="ECO:0000256" key="2">
    <source>
        <dbReference type="ARBA" id="ARBA00022692"/>
    </source>
</evidence>
<feature type="domain" description="Translocation and assembly module TamB C-terminal" evidence="5">
    <location>
        <begin position="1027"/>
        <end position="1394"/>
    </location>
</feature>
<reference evidence="6 7" key="1">
    <citation type="submission" date="2015-03" db="EMBL/GenBank/DDBJ databases">
        <title>Genome assembly of Sandaracinus amylolyticus DSM 53668.</title>
        <authorList>
            <person name="Sharma G."/>
            <person name="Subramanian S."/>
        </authorList>
    </citation>
    <scope>NUCLEOTIDE SEQUENCE [LARGE SCALE GENOMIC DNA]</scope>
    <source>
        <strain evidence="6 7">DSM 53668</strain>
    </source>
</reference>
<dbReference type="InterPro" id="IPR007452">
    <property type="entry name" value="TamB_C"/>
</dbReference>
<dbReference type="GO" id="GO:0005886">
    <property type="term" value="C:plasma membrane"/>
    <property type="evidence" value="ECO:0007669"/>
    <property type="project" value="InterPro"/>
</dbReference>
<dbReference type="Proteomes" id="UP000034883">
    <property type="component" value="Chromosome"/>
</dbReference>
<evidence type="ECO:0000313" key="7">
    <source>
        <dbReference type="Proteomes" id="UP000034883"/>
    </source>
</evidence>